<dbReference type="STRING" id="1499688.BN000_02120"/>
<keyword evidence="2 3" id="KW-0732">Signal</keyword>
<dbReference type="PANTHER" id="PTHR35841">
    <property type="entry name" value="PHOSPHONATES-BINDING PERIPLASMIC PROTEIN"/>
    <property type="match status" value="1"/>
</dbReference>
<feature type="signal peptide" evidence="3">
    <location>
        <begin position="1"/>
        <end position="21"/>
    </location>
</feature>
<dbReference type="AlphaFoldDB" id="A0A0U1NW04"/>
<evidence type="ECO:0000256" key="3">
    <source>
        <dbReference type="SAM" id="SignalP"/>
    </source>
</evidence>
<keyword evidence="5" id="KW-1185">Reference proteome</keyword>
<accession>A0A0U1NW04</accession>
<comment type="similarity">
    <text evidence="1">Belongs to the phosphate/phosphite/phosphonate binding protein family.</text>
</comment>
<dbReference type="GO" id="GO:0055085">
    <property type="term" value="P:transmembrane transport"/>
    <property type="evidence" value="ECO:0007669"/>
    <property type="project" value="InterPro"/>
</dbReference>
<dbReference type="EMBL" id="CVRB01000002">
    <property type="protein sequence ID" value="CRK82199.1"/>
    <property type="molecule type" value="Genomic_DNA"/>
</dbReference>
<dbReference type="PROSITE" id="PS51257">
    <property type="entry name" value="PROKAR_LIPOPROTEIN"/>
    <property type="match status" value="1"/>
</dbReference>
<evidence type="ECO:0000313" key="4">
    <source>
        <dbReference type="EMBL" id="CRK82199.1"/>
    </source>
</evidence>
<reference evidence="5" key="1">
    <citation type="submission" date="2015-05" db="EMBL/GenBank/DDBJ databases">
        <authorList>
            <person name="Urmite Genomes"/>
        </authorList>
    </citation>
    <scope>NUCLEOTIDE SEQUENCE [LARGE SCALE GENOMIC DNA]</scope>
    <source>
        <strain evidence="5">LF1</strain>
    </source>
</reference>
<dbReference type="PANTHER" id="PTHR35841:SF1">
    <property type="entry name" value="PHOSPHONATES-BINDING PERIPLASMIC PROTEIN"/>
    <property type="match status" value="1"/>
</dbReference>
<dbReference type="OrthoDB" id="1792890at2"/>
<dbReference type="GO" id="GO:0043190">
    <property type="term" value="C:ATP-binding cassette (ABC) transporter complex"/>
    <property type="evidence" value="ECO:0007669"/>
    <property type="project" value="InterPro"/>
</dbReference>
<dbReference type="SUPFAM" id="SSF53850">
    <property type="entry name" value="Periplasmic binding protein-like II"/>
    <property type="match status" value="1"/>
</dbReference>
<dbReference type="Proteomes" id="UP000199087">
    <property type="component" value="Unassembled WGS sequence"/>
</dbReference>
<evidence type="ECO:0000256" key="2">
    <source>
        <dbReference type="ARBA" id="ARBA00022729"/>
    </source>
</evidence>
<feature type="chain" id="PRO_5038923313" evidence="3">
    <location>
        <begin position="22"/>
        <end position="353"/>
    </location>
</feature>
<protein>
    <submittedName>
        <fullName evidence="4">Phosphonates transporter phosphate-binding protein</fullName>
    </submittedName>
</protein>
<gene>
    <name evidence="4" type="ORF">BN000_02120</name>
</gene>
<dbReference type="RefSeq" id="WP_090633989.1">
    <property type="nucleotide sequence ID" value="NZ_CVRB01000002.1"/>
</dbReference>
<sequence length="353" mass="38015" precursor="true">MKKALTKSGLLVFLSALIIFAAGCSSKTEGSASEKKGNDTITIAWLPNESGQDLEEARTEIGKEIEAATGKKVKHKTTTDYIVAIEAIANGNADMAFLGAQGYIEAHNKNNKVLPVVVPSGESGTLTDAVYYSWLAVNKGDANEYKNGDKFSIDKIAGKKFSFVSTSSTSGFKVPSAGIVDYFSKKSNYKDLKAEDLQEGGKNKFFSEVLFGGSHQGSAVNLLTGKADVAAFCDTCVANYVKLSSGEANTPGAVYQVKQDAAEPFNTLPGKEFELISVTPVLNSPFVVNTKTLSADDQKKIHDVLISDKVTQNEKIFVPADSKFSGLFKMKSGKEHLVEVDDKFFDPIRKLSK</sequence>
<dbReference type="InterPro" id="IPR005770">
    <property type="entry name" value="PhnD"/>
</dbReference>
<dbReference type="Gene3D" id="3.40.190.10">
    <property type="entry name" value="Periplasmic binding protein-like II"/>
    <property type="match status" value="2"/>
</dbReference>
<evidence type="ECO:0000313" key="5">
    <source>
        <dbReference type="Proteomes" id="UP000199087"/>
    </source>
</evidence>
<organism evidence="4 5">
    <name type="scientific">Neobacillus massiliamazoniensis</name>
    <dbReference type="NCBI Taxonomy" id="1499688"/>
    <lineage>
        <taxon>Bacteria</taxon>
        <taxon>Bacillati</taxon>
        <taxon>Bacillota</taxon>
        <taxon>Bacilli</taxon>
        <taxon>Bacillales</taxon>
        <taxon>Bacillaceae</taxon>
        <taxon>Neobacillus</taxon>
    </lineage>
</organism>
<proteinExistence type="inferred from homology"/>
<dbReference type="Pfam" id="PF12974">
    <property type="entry name" value="Phosphonate-bd"/>
    <property type="match status" value="1"/>
</dbReference>
<dbReference type="NCBIfam" id="TIGR01098">
    <property type="entry name" value="3A0109s03R"/>
    <property type="match status" value="1"/>
</dbReference>
<name>A0A0U1NW04_9BACI</name>
<evidence type="ECO:0000256" key="1">
    <source>
        <dbReference type="ARBA" id="ARBA00007162"/>
    </source>
</evidence>